<evidence type="ECO:0000313" key="1">
    <source>
        <dbReference type="EMBL" id="KAJ5466603.1"/>
    </source>
</evidence>
<name>A0A9X0BJ26_9EURO</name>
<reference evidence="1" key="2">
    <citation type="journal article" date="2023" name="IMA Fungus">
        <title>Comparative genomic study of the Penicillium genus elucidates a diverse pangenome and 15 lateral gene transfer events.</title>
        <authorList>
            <person name="Petersen C."/>
            <person name="Sorensen T."/>
            <person name="Nielsen M.R."/>
            <person name="Sondergaard T.E."/>
            <person name="Sorensen J.L."/>
            <person name="Fitzpatrick D.A."/>
            <person name="Frisvad J.C."/>
            <person name="Nielsen K.L."/>
        </authorList>
    </citation>
    <scope>NUCLEOTIDE SEQUENCE</scope>
    <source>
        <strain evidence="1">IBT 30728</strain>
    </source>
</reference>
<dbReference type="RefSeq" id="XP_056785649.1">
    <property type="nucleotide sequence ID" value="XM_056939154.1"/>
</dbReference>
<proteinExistence type="predicted"/>
<dbReference type="AlphaFoldDB" id="A0A9X0BJ26"/>
<sequence length="100" mass="11602">MSEEYQHIDRIDLQQSQALSIRTESRTGDLMDPNWSLNRDSRVQVERAAVGDPTQYTIVRCTISFLLYLVRPERTESVARRETAARFNFMRHAVSGRATQ</sequence>
<protein>
    <submittedName>
        <fullName evidence="1">Uncharacterized protein</fullName>
    </submittedName>
</protein>
<organism evidence="1 2">
    <name type="scientific">Penicillium diatomitis</name>
    <dbReference type="NCBI Taxonomy" id="2819901"/>
    <lineage>
        <taxon>Eukaryota</taxon>
        <taxon>Fungi</taxon>
        <taxon>Dikarya</taxon>
        <taxon>Ascomycota</taxon>
        <taxon>Pezizomycotina</taxon>
        <taxon>Eurotiomycetes</taxon>
        <taxon>Eurotiomycetidae</taxon>
        <taxon>Eurotiales</taxon>
        <taxon>Aspergillaceae</taxon>
        <taxon>Penicillium</taxon>
    </lineage>
</organism>
<reference evidence="1" key="1">
    <citation type="submission" date="2022-12" db="EMBL/GenBank/DDBJ databases">
        <authorList>
            <person name="Petersen C."/>
        </authorList>
    </citation>
    <scope>NUCLEOTIDE SEQUENCE</scope>
    <source>
        <strain evidence="1">IBT 30728</strain>
    </source>
</reference>
<accession>A0A9X0BJ26</accession>
<keyword evidence="2" id="KW-1185">Reference proteome</keyword>
<dbReference type="Proteomes" id="UP001148312">
    <property type="component" value="Unassembled WGS sequence"/>
</dbReference>
<dbReference type="EMBL" id="JAPWDQ010000019">
    <property type="protein sequence ID" value="KAJ5466603.1"/>
    <property type="molecule type" value="Genomic_DNA"/>
</dbReference>
<dbReference type="GeneID" id="81629404"/>
<gene>
    <name evidence="1" type="ORF">N7539_009559</name>
</gene>
<comment type="caution">
    <text evidence="1">The sequence shown here is derived from an EMBL/GenBank/DDBJ whole genome shotgun (WGS) entry which is preliminary data.</text>
</comment>
<evidence type="ECO:0000313" key="2">
    <source>
        <dbReference type="Proteomes" id="UP001148312"/>
    </source>
</evidence>